<feature type="compositionally biased region" description="Polar residues" evidence="11">
    <location>
        <begin position="68"/>
        <end position="92"/>
    </location>
</feature>
<organism evidence="16 17">
    <name type="scientific">Haemophilus parainfluenzae</name>
    <dbReference type="NCBI Taxonomy" id="729"/>
    <lineage>
        <taxon>Bacteria</taxon>
        <taxon>Pseudomonadati</taxon>
        <taxon>Pseudomonadota</taxon>
        <taxon>Gammaproteobacteria</taxon>
        <taxon>Pasteurellales</taxon>
        <taxon>Pasteurellaceae</taxon>
        <taxon>Haemophilus</taxon>
    </lineage>
</organism>
<dbReference type="GO" id="GO:0009279">
    <property type="term" value="C:cell outer membrane"/>
    <property type="evidence" value="ECO:0007669"/>
    <property type="project" value="UniProtKB-SubCell"/>
</dbReference>
<evidence type="ECO:0000256" key="6">
    <source>
        <dbReference type="ARBA" id="ARBA00022692"/>
    </source>
</evidence>
<keyword evidence="7 12" id="KW-0732">Signal</keyword>
<feature type="domain" description="Trimeric autotransporter adhesin YadA-like head" evidence="14">
    <location>
        <begin position="210"/>
        <end position="236"/>
    </location>
</feature>
<dbReference type="GO" id="GO:0015031">
    <property type="term" value="P:protein transport"/>
    <property type="evidence" value="ECO:0007669"/>
    <property type="project" value="UniProtKB-KW"/>
</dbReference>
<feature type="domain" description="Trimeric autotransporter adhesin YadA-like head" evidence="14">
    <location>
        <begin position="238"/>
        <end position="264"/>
    </location>
</feature>
<keyword evidence="5" id="KW-1134">Transmembrane beta strand</keyword>
<feature type="domain" description="Trimeric autotransporter adhesin YadA-like head" evidence="14">
    <location>
        <begin position="390"/>
        <end position="416"/>
    </location>
</feature>
<comment type="subcellular location">
    <subcellularLocation>
        <location evidence="2">Cell outer membrane</location>
    </subcellularLocation>
    <subcellularLocation>
        <location evidence="1">Cell surface</location>
    </subcellularLocation>
</comment>
<dbReference type="InterPro" id="IPR008640">
    <property type="entry name" value="Adhesin_Head_dom"/>
</dbReference>
<evidence type="ECO:0000256" key="7">
    <source>
        <dbReference type="ARBA" id="ARBA00022729"/>
    </source>
</evidence>
<feature type="domain" description="Trimeric autotransporter adhesin YadA-like head" evidence="14">
    <location>
        <begin position="339"/>
        <end position="359"/>
    </location>
</feature>
<evidence type="ECO:0000256" key="2">
    <source>
        <dbReference type="ARBA" id="ARBA00004442"/>
    </source>
</evidence>
<dbReference type="Gene3D" id="2.150.10.10">
    <property type="entry name" value="Serralysin-like metalloprotease, C-terminal"/>
    <property type="match status" value="3"/>
</dbReference>
<keyword evidence="8" id="KW-0653">Protein transport</keyword>
<proteinExistence type="inferred from homology"/>
<evidence type="ECO:0000256" key="8">
    <source>
        <dbReference type="ARBA" id="ARBA00022927"/>
    </source>
</evidence>
<dbReference type="InterPro" id="IPR005594">
    <property type="entry name" value="YadA_C"/>
</dbReference>
<dbReference type="Gene3D" id="6.10.250.2120">
    <property type="match status" value="1"/>
</dbReference>
<evidence type="ECO:0000256" key="10">
    <source>
        <dbReference type="ARBA" id="ARBA00023237"/>
    </source>
</evidence>
<reference evidence="16 17" key="1">
    <citation type="submission" date="2016-06" db="EMBL/GenBank/DDBJ databases">
        <title>Simultaneous identification of Haemophilus influenzae and Haemophilus haemolyticus using TaqMan real-time PCR.</title>
        <authorList>
            <person name="Price E.P."/>
            <person name="Sarovich D.S."/>
            <person name="Harris T."/>
            <person name="Spargo J.C."/>
            <person name="Nosworthy E."/>
            <person name="Beissbarth J."/>
            <person name="Smith-Vaughan H.C."/>
        </authorList>
    </citation>
    <scope>NUCLEOTIDE SEQUENCE [LARGE SCALE GENOMIC DNA]</scope>
    <source>
        <strain evidence="16 17">ATCC 9796</strain>
    </source>
</reference>
<feature type="domain" description="Trimeric autotransporter adhesin YadA-like stalk" evidence="15">
    <location>
        <begin position="598"/>
        <end position="638"/>
    </location>
</feature>
<comment type="similarity">
    <text evidence="3">Belongs to the autotransporter-2 (AT-2) (TC 1.B.40) family.</text>
</comment>
<dbReference type="GO" id="GO:0009986">
    <property type="term" value="C:cell surface"/>
    <property type="evidence" value="ECO:0007669"/>
    <property type="project" value="UniProtKB-SubCell"/>
</dbReference>
<feature type="compositionally biased region" description="Basic and acidic residues" evidence="11">
    <location>
        <begin position="141"/>
        <end position="150"/>
    </location>
</feature>
<feature type="domain" description="Trimeric autotransporter adhesin YadA-like stalk" evidence="15">
    <location>
        <begin position="459"/>
        <end position="500"/>
    </location>
</feature>
<evidence type="ECO:0000256" key="12">
    <source>
        <dbReference type="SAM" id="SignalP"/>
    </source>
</evidence>
<dbReference type="Pfam" id="PF03895">
    <property type="entry name" value="YadA_anchor"/>
    <property type="match status" value="1"/>
</dbReference>
<keyword evidence="6" id="KW-0812">Transmembrane</keyword>
<feature type="chain" id="PRO_5044306552" description="YadA-like family protein" evidence="12">
    <location>
        <begin position="24"/>
        <end position="725"/>
    </location>
</feature>
<dbReference type="Pfam" id="PF05662">
    <property type="entry name" value="YadA_stalk"/>
    <property type="match status" value="2"/>
</dbReference>
<name>A0AB36EAX6_HAEPA</name>
<dbReference type="SUPFAM" id="SSF54523">
    <property type="entry name" value="Pili subunits"/>
    <property type="match status" value="1"/>
</dbReference>
<dbReference type="AlphaFoldDB" id="A0AB36EAX6"/>
<feature type="signal peptide" evidence="12">
    <location>
        <begin position="1"/>
        <end position="23"/>
    </location>
</feature>
<dbReference type="Gene3D" id="1.20.5.170">
    <property type="match status" value="1"/>
</dbReference>
<feature type="domain" description="Trimeric autotransporter adhesin YadA-like C-terminal membrane anchor" evidence="13">
    <location>
        <begin position="665"/>
        <end position="725"/>
    </location>
</feature>
<evidence type="ECO:0008006" key="18">
    <source>
        <dbReference type="Google" id="ProtNLM"/>
    </source>
</evidence>
<keyword evidence="10" id="KW-0998">Cell outer membrane</keyword>
<keyword evidence="9" id="KW-0472">Membrane</keyword>
<dbReference type="Pfam" id="PF05658">
    <property type="entry name" value="YadA_head"/>
    <property type="match status" value="8"/>
</dbReference>
<dbReference type="EMBL" id="MAQD01000001">
    <property type="protein sequence ID" value="OBY53235.1"/>
    <property type="molecule type" value="Genomic_DNA"/>
</dbReference>
<evidence type="ECO:0000259" key="15">
    <source>
        <dbReference type="Pfam" id="PF05662"/>
    </source>
</evidence>
<feature type="domain" description="Trimeric autotransporter adhesin YadA-like head" evidence="14">
    <location>
        <begin position="185"/>
        <end position="208"/>
    </location>
</feature>
<dbReference type="Gene3D" id="3.30.1300.30">
    <property type="entry name" value="GSPII I/J protein-like"/>
    <property type="match status" value="1"/>
</dbReference>
<protein>
    <recommendedName>
        <fullName evidence="18">YadA-like family protein</fullName>
    </recommendedName>
</protein>
<evidence type="ECO:0000256" key="3">
    <source>
        <dbReference type="ARBA" id="ARBA00005848"/>
    </source>
</evidence>
<dbReference type="Proteomes" id="UP000092740">
    <property type="component" value="Unassembled WGS sequence"/>
</dbReference>
<evidence type="ECO:0000256" key="1">
    <source>
        <dbReference type="ARBA" id="ARBA00004241"/>
    </source>
</evidence>
<dbReference type="InterPro" id="IPR008635">
    <property type="entry name" value="Coiled_stalk_dom"/>
</dbReference>
<accession>A0AB36EAX6</accession>
<feature type="region of interest" description="Disordered" evidence="11">
    <location>
        <begin position="130"/>
        <end position="155"/>
    </location>
</feature>
<evidence type="ECO:0000256" key="9">
    <source>
        <dbReference type="ARBA" id="ARBA00023136"/>
    </source>
</evidence>
<feature type="domain" description="Trimeric autotransporter adhesin YadA-like head" evidence="14">
    <location>
        <begin position="266"/>
        <end position="292"/>
    </location>
</feature>
<evidence type="ECO:0000259" key="13">
    <source>
        <dbReference type="Pfam" id="PF03895"/>
    </source>
</evidence>
<evidence type="ECO:0000256" key="5">
    <source>
        <dbReference type="ARBA" id="ARBA00022452"/>
    </source>
</evidence>
<dbReference type="RefSeq" id="WP_065285256.1">
    <property type="nucleotide sequence ID" value="NZ_MAQD01000001.1"/>
</dbReference>
<dbReference type="CDD" id="cd12820">
    <property type="entry name" value="LbR_YadA-like"/>
    <property type="match status" value="2"/>
</dbReference>
<gene>
    <name evidence="16" type="ORF">BBB48_00390</name>
</gene>
<sequence length="725" mass="73136">MKNFKINAITALVVGLNVATAHAARTTNPEPNQNVLYSGGSVFLNHADATNVDEPSHTAIGQSNLIYSVPESNDPTEDQGSSSAFGNQNTIKGQHANAFGDGNDAYGKQTQSFGDGNKVYANESIGYGIKNQIGTQPSDTKSPKATREADTNTNSASVFGLNNTVVGNNILTLGKDNKITDTSTTNATVIGFNSTANATNAIVIGTESQASANETIAIGQKAKASGQNSNAFGSQANALGTSSLAVGTGAQAKQDSAVAIGNDSNATAKSSVALGESTNATAIFATAVGDSATASGVRSFAAGLNSNAQSDDSIAIGANTSSTVRGISIGAEASAYHQGISVGYKSNASGIGSIATGVGTSASGLSSIASGSNAVASSTGSVAIGEQSKATAGYGLAIGAKAKAEHSSSVALGNGSETKQAKSVKNATVNNLSYGNFAGTDATATVSVGATQNAQYTRQIVNVGAGEISKTSTDAINGSQLYSVTDTVGNIANSMKNIIGGNATINPNGTINATNIGNTGKNTIHEAIESIKQSAQNGKDVEVTAGDNIVVEKTTSTTNPQKTFKVSTSKNLKADSYSVNNSNIKIDKNGINAGNKNITNVAEGTNATDAVNVSQLNKVKSSIINNTQAISNNTKAINNLNKKVNDVDRKSRAGIAGVAAIASAPSARKDGKSMISTGVAHHRGESAIAIKASRNSDNGHWSSNVNGAADTRGQWTVGAGVGYEW</sequence>
<evidence type="ECO:0000313" key="16">
    <source>
        <dbReference type="EMBL" id="OBY53235.1"/>
    </source>
</evidence>
<feature type="region of interest" description="Disordered" evidence="11">
    <location>
        <begin position="68"/>
        <end position="110"/>
    </location>
</feature>
<dbReference type="InterPro" id="IPR011049">
    <property type="entry name" value="Serralysin-like_metalloprot_C"/>
</dbReference>
<dbReference type="SUPFAM" id="SSF101967">
    <property type="entry name" value="Adhesin YadA, collagen-binding domain"/>
    <property type="match status" value="4"/>
</dbReference>
<evidence type="ECO:0000313" key="17">
    <source>
        <dbReference type="Proteomes" id="UP000092740"/>
    </source>
</evidence>
<comment type="caution">
    <text evidence="16">The sequence shown here is derived from an EMBL/GenBank/DDBJ whole genome shotgun (WGS) entry which is preliminary data.</text>
</comment>
<keyword evidence="4" id="KW-0813">Transport</keyword>
<feature type="domain" description="Trimeric autotransporter adhesin YadA-like head" evidence="14">
    <location>
        <begin position="362"/>
        <end position="385"/>
    </location>
</feature>
<evidence type="ECO:0000259" key="14">
    <source>
        <dbReference type="Pfam" id="PF05658"/>
    </source>
</evidence>
<evidence type="ECO:0000256" key="4">
    <source>
        <dbReference type="ARBA" id="ARBA00022448"/>
    </source>
</evidence>
<feature type="domain" description="Trimeric autotransporter adhesin YadA-like head" evidence="14">
    <location>
        <begin position="294"/>
        <end position="320"/>
    </location>
</feature>
<dbReference type="InterPro" id="IPR045584">
    <property type="entry name" value="Pilin-like"/>
</dbReference>
<evidence type="ECO:0000256" key="11">
    <source>
        <dbReference type="SAM" id="MobiDB-lite"/>
    </source>
</evidence>